<comment type="caution">
    <text evidence="1">The sequence shown here is derived from an EMBL/GenBank/DDBJ whole genome shotgun (WGS) entry which is preliminary data.</text>
</comment>
<evidence type="ECO:0000313" key="1">
    <source>
        <dbReference type="EMBL" id="RNA31135.1"/>
    </source>
</evidence>
<sequence>MCPCTKATYDQNATINQTQIGHIVAGNRQMTTFSNRKKTEQPRIAACSFANDEITHLIYLEHI</sequence>
<keyword evidence="2" id="KW-1185">Reference proteome</keyword>
<protein>
    <submittedName>
        <fullName evidence="1">Uncharacterized protein</fullName>
    </submittedName>
</protein>
<name>A0A3M7S667_BRAPC</name>
<dbReference type="EMBL" id="REGN01001983">
    <property type="protein sequence ID" value="RNA31135.1"/>
    <property type="molecule type" value="Genomic_DNA"/>
</dbReference>
<dbReference type="Proteomes" id="UP000276133">
    <property type="component" value="Unassembled WGS sequence"/>
</dbReference>
<evidence type="ECO:0000313" key="2">
    <source>
        <dbReference type="Proteomes" id="UP000276133"/>
    </source>
</evidence>
<dbReference type="AlphaFoldDB" id="A0A3M7S667"/>
<reference evidence="1 2" key="1">
    <citation type="journal article" date="2018" name="Sci. Rep.">
        <title>Genomic signatures of local adaptation to the degree of environmental predictability in rotifers.</title>
        <authorList>
            <person name="Franch-Gras L."/>
            <person name="Hahn C."/>
            <person name="Garcia-Roger E.M."/>
            <person name="Carmona M.J."/>
            <person name="Serra M."/>
            <person name="Gomez A."/>
        </authorList>
    </citation>
    <scope>NUCLEOTIDE SEQUENCE [LARGE SCALE GENOMIC DNA]</scope>
    <source>
        <strain evidence="1">HYR1</strain>
    </source>
</reference>
<accession>A0A3M7S667</accession>
<organism evidence="1 2">
    <name type="scientific">Brachionus plicatilis</name>
    <name type="common">Marine rotifer</name>
    <name type="synonym">Brachionus muelleri</name>
    <dbReference type="NCBI Taxonomy" id="10195"/>
    <lineage>
        <taxon>Eukaryota</taxon>
        <taxon>Metazoa</taxon>
        <taxon>Spiralia</taxon>
        <taxon>Gnathifera</taxon>
        <taxon>Rotifera</taxon>
        <taxon>Eurotatoria</taxon>
        <taxon>Monogononta</taxon>
        <taxon>Pseudotrocha</taxon>
        <taxon>Ploima</taxon>
        <taxon>Brachionidae</taxon>
        <taxon>Brachionus</taxon>
    </lineage>
</organism>
<gene>
    <name evidence="1" type="ORF">BpHYR1_019201</name>
</gene>
<proteinExistence type="predicted"/>